<dbReference type="Proteomes" id="UP000472260">
    <property type="component" value="Unassembled WGS sequence"/>
</dbReference>
<reference evidence="1" key="2">
    <citation type="submission" date="2025-09" db="UniProtKB">
        <authorList>
            <consortium name="Ensembl"/>
        </authorList>
    </citation>
    <scope>IDENTIFICATION</scope>
</reference>
<accession>A0A671SK28</accession>
<dbReference type="Ensembl" id="ENSSANT00000103224.1">
    <property type="protein sequence ID" value="ENSSANP00000097187.1"/>
    <property type="gene ID" value="ENSSANG00000047889.1"/>
</dbReference>
<evidence type="ECO:0000313" key="1">
    <source>
        <dbReference type="Ensembl" id="ENSSANP00000097187.1"/>
    </source>
</evidence>
<keyword evidence="2" id="KW-1185">Reference proteome</keyword>
<organism evidence="1 2">
    <name type="scientific">Sinocyclocheilus anshuiensis</name>
    <dbReference type="NCBI Taxonomy" id="1608454"/>
    <lineage>
        <taxon>Eukaryota</taxon>
        <taxon>Metazoa</taxon>
        <taxon>Chordata</taxon>
        <taxon>Craniata</taxon>
        <taxon>Vertebrata</taxon>
        <taxon>Euteleostomi</taxon>
        <taxon>Actinopterygii</taxon>
        <taxon>Neopterygii</taxon>
        <taxon>Teleostei</taxon>
        <taxon>Ostariophysi</taxon>
        <taxon>Cypriniformes</taxon>
        <taxon>Cyprinidae</taxon>
        <taxon>Cyprininae</taxon>
        <taxon>Sinocyclocheilus</taxon>
    </lineage>
</organism>
<proteinExistence type="predicted"/>
<dbReference type="AlphaFoldDB" id="A0A671SK28"/>
<protein>
    <submittedName>
        <fullName evidence="1">Uncharacterized protein</fullName>
    </submittedName>
</protein>
<evidence type="ECO:0000313" key="2">
    <source>
        <dbReference type="Proteomes" id="UP000472260"/>
    </source>
</evidence>
<reference evidence="1" key="1">
    <citation type="submission" date="2025-08" db="UniProtKB">
        <authorList>
            <consortium name="Ensembl"/>
        </authorList>
    </citation>
    <scope>IDENTIFICATION</scope>
</reference>
<sequence>IPLGSRGFRVFFRPFIISSLSELFQMVFLHMGEHDVNTQICFSHRIVLFLCFAVLPSNFSNSSFKYCVSSVIICSLLFLPIPKSRRLERAKRLISLQFSPLENTIPTEESFIHYSKELN</sequence>
<name>A0A671SK28_9TELE</name>